<evidence type="ECO:0000313" key="2">
    <source>
        <dbReference type="EMBL" id="WMC09217.1"/>
    </source>
</evidence>
<dbReference type="KEGG" id="ope:PU634_08740"/>
<proteinExistence type="predicted"/>
<feature type="coiled-coil region" evidence="1">
    <location>
        <begin position="264"/>
        <end position="501"/>
    </location>
</feature>
<evidence type="ECO:0000256" key="1">
    <source>
        <dbReference type="SAM" id="Coils"/>
    </source>
</evidence>
<keyword evidence="3" id="KW-1185">Reference proteome</keyword>
<accession>A0AA50QAI5</accession>
<name>A0AA50QAI5_9GAMM</name>
<gene>
    <name evidence="2" type="ORF">PU634_08740</name>
</gene>
<protein>
    <submittedName>
        <fullName evidence="2">Uncharacterized protein</fullName>
    </submittedName>
</protein>
<sequence length="695" mass="79915">MKALCITGMNSANLEQIGSFVIQGDIAEAKPVKRGTSVTIQDWESTILAKQSSPSALKVSSLWRQLASDLLLNNIDSSIWAWVSNNTSTVLLDFWAELDHDIHFLLICNSLQDCLLEEVNKGAQRQELATCYENWCNYHQALLAFYLKHPERCLLVDASNALLHPAELLNVMGERWQWQLGDTVLPDLCEHNDSQDAIAGYIVHQLQQEYFPQPDFAAELNAAQHPLLIKSGKTSSDKTIAIEDVISGYQYQREQQQKLIEENKALYQQNLSMLENSKEQQELLAKHIDELQTEIVQLNGRNNAQQQATEQANARLAHVENEAEALLLELHNTQVELEQALTDYASVQQQRTEAEQQVSRFKQHSQQQAQQQQTLQNQMSELEAHRNQLARSEAELHDRVRHVESEAEKLLVALHNTQQELEQALSLNASAEQQIARLEQRNQQQAQQQQALQDKVSQLEIHCHQLARSETQLHDRVSHVESEAEKLLVELYNTQQELEQALGRQIELEKQLQPQPQVEQLTPRTGLPKLWNGKKTTLPKLGFSELELRHVQVNPDYEHLWFSLKNPQFGKRQLPHWQFRLSCAAIRPGQFGSQPKLEFPKQSQQLLGNWFAESQDDFGEKLELRFALPDAMDKGLWKKLGKEDQRLIQALILQLPAILQQAQQRRPALTRKWQDWHNLAQDINRIYTLKTQKGK</sequence>
<organism evidence="2 3">
    <name type="scientific">Oceanimonas pelagia</name>
    <dbReference type="NCBI Taxonomy" id="3028314"/>
    <lineage>
        <taxon>Bacteria</taxon>
        <taxon>Pseudomonadati</taxon>
        <taxon>Pseudomonadota</taxon>
        <taxon>Gammaproteobacteria</taxon>
        <taxon>Aeromonadales</taxon>
        <taxon>Aeromonadaceae</taxon>
        <taxon>Oceanimonas</taxon>
    </lineage>
</organism>
<dbReference type="AlphaFoldDB" id="A0AA50QAI5"/>
<dbReference type="Proteomes" id="UP001223802">
    <property type="component" value="Chromosome"/>
</dbReference>
<keyword evidence="1" id="KW-0175">Coiled coil</keyword>
<reference evidence="2 3" key="1">
    <citation type="submission" date="2023-02" db="EMBL/GenBank/DDBJ databases">
        <title>Complete genome sequence of a novel bacterium Oceanimonas sp. NTOU-MSR1 isolated from marine coast sediment.</title>
        <authorList>
            <person name="Yang H.-T."/>
            <person name="Chen Y.-L."/>
            <person name="Ho Y.-N."/>
        </authorList>
    </citation>
    <scope>NUCLEOTIDE SEQUENCE [LARGE SCALE GENOMIC DNA]</scope>
    <source>
        <strain evidence="2 3">NTOU-MSR1</strain>
    </source>
</reference>
<evidence type="ECO:0000313" key="3">
    <source>
        <dbReference type="Proteomes" id="UP001223802"/>
    </source>
</evidence>
<dbReference type="EMBL" id="CP118224">
    <property type="protein sequence ID" value="WMC09217.1"/>
    <property type="molecule type" value="Genomic_DNA"/>
</dbReference>
<dbReference type="RefSeq" id="WP_306760420.1">
    <property type="nucleotide sequence ID" value="NZ_CP118224.1"/>
</dbReference>